<gene>
    <name evidence="1" type="ORF">SDC9_47812</name>
</gene>
<proteinExistence type="predicted"/>
<dbReference type="AlphaFoldDB" id="A0A644WCU2"/>
<dbReference type="EMBL" id="VSSQ01000806">
    <property type="protein sequence ID" value="MPM01572.1"/>
    <property type="molecule type" value="Genomic_DNA"/>
</dbReference>
<name>A0A644WCU2_9ZZZZ</name>
<evidence type="ECO:0000313" key="1">
    <source>
        <dbReference type="EMBL" id="MPM01572.1"/>
    </source>
</evidence>
<reference evidence="1" key="1">
    <citation type="submission" date="2019-08" db="EMBL/GenBank/DDBJ databases">
        <authorList>
            <person name="Kucharzyk K."/>
            <person name="Murdoch R.W."/>
            <person name="Higgins S."/>
            <person name="Loffler F."/>
        </authorList>
    </citation>
    <scope>NUCLEOTIDE SEQUENCE</scope>
</reference>
<accession>A0A644WCU2</accession>
<comment type="caution">
    <text evidence="1">The sequence shown here is derived from an EMBL/GenBank/DDBJ whole genome shotgun (WGS) entry which is preliminary data.</text>
</comment>
<protein>
    <submittedName>
        <fullName evidence="1">Uncharacterized protein</fullName>
    </submittedName>
</protein>
<organism evidence="1">
    <name type="scientific">bioreactor metagenome</name>
    <dbReference type="NCBI Taxonomy" id="1076179"/>
    <lineage>
        <taxon>unclassified sequences</taxon>
        <taxon>metagenomes</taxon>
        <taxon>ecological metagenomes</taxon>
    </lineage>
</organism>
<sequence length="474" mass="51899">MIMRKLHFLFSFLAVVLCSNVQAAVITDGFDYVESLVAGSQNFTNSSASSTDSVYALISLKDMKTYAFDDAYQKQEDNIDMKFYIMGGTTNATVRLYAMDGTSTTTKNIEYVGSNEKTVDNFIIKNTTKFMKITGVDFDAATAAQVKSLNLTTASNTINPVEVNDIIAFKTAGTSAAGGHRNGLIKVVSIVRETPESSRGTITISVKLAKPEPVVSEGFDYVESVRIGTYGFAGGTQPGYENVFSLYSIKDMKTYKLDDIKTNLINVDMKFHLQGSTSEPRVYCMNNKDSKNPQFKTSDNIALSTLLTPETTNETRYIVMPSSFSYESATVADVEAINADDITLDAIKPAAIGNVIAYKAGPTSTAAGIKGIFKIYDIVLTHATNKELGYFVVSFKQLPSSTSSVETIKKESSWKQIGQSIQMVNDANGIVKLYDTVGRLVLSKDVRGNEEIDLSSYKGIYVVQFKNDRKKIVL</sequence>